<keyword evidence="5 7" id="KW-1133">Transmembrane helix</keyword>
<dbReference type="Pfam" id="PF04239">
    <property type="entry name" value="DUF421"/>
    <property type="match status" value="1"/>
</dbReference>
<evidence type="ECO:0000256" key="3">
    <source>
        <dbReference type="ARBA" id="ARBA00022475"/>
    </source>
</evidence>
<dbReference type="Gene3D" id="3.30.240.20">
    <property type="entry name" value="bsu07140 like domains"/>
    <property type="match status" value="2"/>
</dbReference>
<keyword evidence="10" id="KW-1185">Reference proteome</keyword>
<feature type="transmembrane region" description="Helical" evidence="7">
    <location>
        <begin position="56"/>
        <end position="75"/>
    </location>
</feature>
<comment type="similarity">
    <text evidence="2">Belongs to the UPF0702 family.</text>
</comment>
<evidence type="ECO:0000256" key="2">
    <source>
        <dbReference type="ARBA" id="ARBA00006448"/>
    </source>
</evidence>
<evidence type="ECO:0000256" key="6">
    <source>
        <dbReference type="ARBA" id="ARBA00023136"/>
    </source>
</evidence>
<evidence type="ECO:0000256" key="5">
    <source>
        <dbReference type="ARBA" id="ARBA00022989"/>
    </source>
</evidence>
<gene>
    <name evidence="9" type="ORF">A8F95_19975</name>
</gene>
<dbReference type="PANTHER" id="PTHR34582:SF6">
    <property type="entry name" value="UPF0702 TRANSMEMBRANE PROTEIN YCAP"/>
    <property type="match status" value="1"/>
</dbReference>
<sequence length="236" mass="27315">METLYHGIIIFLTGYLLIRVTGKKAVSQMGSFDLLYIFVLTNIISSPVEVESVSKALTYAVIIAILYKIFIRLSLHNKLRWVLYERPTVLIRNGDIDRKGLKKVRMPINELLSRLRVKGYADTQYIAMATMEETGIISVIPKSEYRPIQPNDLNLKIKKEYLPIPLIMDGQIIYHNLKYLRLEQKWLINEVEKAGKSVEDIMLATFLENGTLFIDDNEIKSHKNDPYYYTPGKDNK</sequence>
<evidence type="ECO:0000256" key="1">
    <source>
        <dbReference type="ARBA" id="ARBA00004651"/>
    </source>
</evidence>
<feature type="transmembrane region" description="Helical" evidence="7">
    <location>
        <begin position="6"/>
        <end position="22"/>
    </location>
</feature>
<evidence type="ECO:0000256" key="4">
    <source>
        <dbReference type="ARBA" id="ARBA00022692"/>
    </source>
</evidence>
<accession>A0A1B9B6U7</accession>
<comment type="caution">
    <text evidence="9">The sequence shown here is derived from an EMBL/GenBank/DDBJ whole genome shotgun (WGS) entry which is preliminary data.</text>
</comment>
<feature type="domain" description="YetF C-terminal" evidence="8">
    <location>
        <begin position="77"/>
        <end position="206"/>
    </location>
</feature>
<dbReference type="InterPro" id="IPR007353">
    <property type="entry name" value="DUF421"/>
</dbReference>
<name>A0A1B9B6U7_9BACI</name>
<evidence type="ECO:0000313" key="9">
    <source>
        <dbReference type="EMBL" id="OCA91840.1"/>
    </source>
</evidence>
<evidence type="ECO:0000256" key="7">
    <source>
        <dbReference type="SAM" id="Phobius"/>
    </source>
</evidence>
<reference evidence="10" key="1">
    <citation type="submission" date="2016-05" db="EMBL/GenBank/DDBJ databases">
        <authorList>
            <person name="Liu B."/>
            <person name="Wang J."/>
            <person name="Zhu Y."/>
            <person name="Liu G."/>
            <person name="Chen Q."/>
            <person name="Chen Z."/>
            <person name="Lan J."/>
            <person name="Che J."/>
            <person name="Ge C."/>
            <person name="Shi H."/>
            <person name="Pan Z."/>
            <person name="Liu X."/>
        </authorList>
    </citation>
    <scope>NUCLEOTIDE SEQUENCE [LARGE SCALE GENOMIC DNA]</scope>
    <source>
        <strain evidence="10">FJAT-27215</strain>
    </source>
</reference>
<keyword evidence="4 7" id="KW-0812">Transmembrane</keyword>
<proteinExistence type="inferred from homology"/>
<keyword evidence="3" id="KW-1003">Cell membrane</keyword>
<dbReference type="AlphaFoldDB" id="A0A1B9B6U7"/>
<dbReference type="EMBL" id="MAYT01000005">
    <property type="protein sequence ID" value="OCA91840.1"/>
    <property type="molecule type" value="Genomic_DNA"/>
</dbReference>
<dbReference type="Proteomes" id="UP000092578">
    <property type="component" value="Unassembled WGS sequence"/>
</dbReference>
<feature type="transmembrane region" description="Helical" evidence="7">
    <location>
        <begin position="34"/>
        <end position="50"/>
    </location>
</feature>
<organism evidence="9 10">
    <name type="scientific">Pseudobacillus wudalianchiensis</name>
    <dbReference type="NCBI Taxonomy" id="1743143"/>
    <lineage>
        <taxon>Bacteria</taxon>
        <taxon>Bacillati</taxon>
        <taxon>Bacillota</taxon>
        <taxon>Bacilli</taxon>
        <taxon>Bacillales</taxon>
        <taxon>Bacillaceae</taxon>
        <taxon>Pseudobacillus</taxon>
    </lineage>
</organism>
<dbReference type="GO" id="GO:0005886">
    <property type="term" value="C:plasma membrane"/>
    <property type="evidence" value="ECO:0007669"/>
    <property type="project" value="UniProtKB-SubCell"/>
</dbReference>
<dbReference type="InterPro" id="IPR023090">
    <property type="entry name" value="UPF0702_alpha/beta_dom_sf"/>
</dbReference>
<keyword evidence="6 7" id="KW-0472">Membrane</keyword>
<dbReference type="PANTHER" id="PTHR34582">
    <property type="entry name" value="UPF0702 TRANSMEMBRANE PROTEIN YCAP"/>
    <property type="match status" value="1"/>
</dbReference>
<evidence type="ECO:0000259" key="8">
    <source>
        <dbReference type="Pfam" id="PF04239"/>
    </source>
</evidence>
<protein>
    <recommendedName>
        <fullName evidence="8">YetF C-terminal domain-containing protein</fullName>
    </recommendedName>
</protein>
<dbReference type="RefSeq" id="WP_065409814.1">
    <property type="nucleotide sequence ID" value="NZ_MAYT01000005.1"/>
</dbReference>
<evidence type="ECO:0000313" key="10">
    <source>
        <dbReference type="Proteomes" id="UP000092578"/>
    </source>
</evidence>
<comment type="subcellular location">
    <subcellularLocation>
        <location evidence="1">Cell membrane</location>
        <topology evidence="1">Multi-pass membrane protein</topology>
    </subcellularLocation>
</comment>